<feature type="region of interest" description="Disordered" evidence="1">
    <location>
        <begin position="172"/>
        <end position="207"/>
    </location>
</feature>
<sequence length="207" mass="23421">MPDDERILRSLQQEFKPMDRKYAQGELRVFGRNSTQILNELDKIRRKQINLATEHISLDGVIDNSHQDVADDQDHEVGYQKNVDNFQKREANLINLMDKLDDLGQMMKQFHSLSNSVIAQGDVLTDFSANESISTEKGVEDLQGSLPAEDGINQRYNSMDTVVGPSMQNLFNNSAIPPQTSRNSLLQNANTTTEVEDNDPNRTRQAN</sequence>
<proteinExistence type="predicted"/>
<accession>A0A8H7QAW1</accession>
<dbReference type="EMBL" id="JAEPRA010000001">
    <property type="protein sequence ID" value="KAG2189026.1"/>
    <property type="molecule type" value="Genomic_DNA"/>
</dbReference>
<evidence type="ECO:0000256" key="1">
    <source>
        <dbReference type="SAM" id="MobiDB-lite"/>
    </source>
</evidence>
<organism evidence="2 3">
    <name type="scientific">Umbelopsis vinacea</name>
    <dbReference type="NCBI Taxonomy" id="44442"/>
    <lineage>
        <taxon>Eukaryota</taxon>
        <taxon>Fungi</taxon>
        <taxon>Fungi incertae sedis</taxon>
        <taxon>Mucoromycota</taxon>
        <taxon>Mucoromycotina</taxon>
        <taxon>Umbelopsidomycetes</taxon>
        <taxon>Umbelopsidales</taxon>
        <taxon>Umbelopsidaceae</taxon>
        <taxon>Umbelopsis</taxon>
    </lineage>
</organism>
<dbReference type="AlphaFoldDB" id="A0A8H7QAW1"/>
<dbReference type="Proteomes" id="UP000612746">
    <property type="component" value="Unassembled WGS sequence"/>
</dbReference>
<name>A0A8H7QAW1_9FUNG</name>
<protein>
    <submittedName>
        <fullName evidence="2">Uncharacterized protein</fullName>
    </submittedName>
</protein>
<feature type="compositionally biased region" description="Polar residues" evidence="1">
    <location>
        <begin position="172"/>
        <end position="193"/>
    </location>
</feature>
<reference evidence="2" key="1">
    <citation type="submission" date="2020-12" db="EMBL/GenBank/DDBJ databases">
        <title>Metabolic potential, ecology and presence of endohyphal bacteria is reflected in genomic diversity of Mucoromycotina.</title>
        <authorList>
            <person name="Muszewska A."/>
            <person name="Okrasinska A."/>
            <person name="Steczkiewicz K."/>
            <person name="Drgas O."/>
            <person name="Orlowska M."/>
            <person name="Perlinska-Lenart U."/>
            <person name="Aleksandrzak-Piekarczyk T."/>
            <person name="Szatraj K."/>
            <person name="Zielenkiewicz U."/>
            <person name="Pilsyk S."/>
            <person name="Malc E."/>
            <person name="Mieczkowski P."/>
            <person name="Kruszewska J.S."/>
            <person name="Biernat P."/>
            <person name="Pawlowska J."/>
        </authorList>
    </citation>
    <scope>NUCLEOTIDE SEQUENCE</scope>
    <source>
        <strain evidence="2">WA0000051536</strain>
    </source>
</reference>
<keyword evidence="3" id="KW-1185">Reference proteome</keyword>
<gene>
    <name evidence="2" type="ORF">INT44_004168</name>
</gene>
<dbReference type="Pfam" id="PF13270">
    <property type="entry name" value="CCDC28"/>
    <property type="match status" value="1"/>
</dbReference>
<comment type="caution">
    <text evidence="2">The sequence shown here is derived from an EMBL/GenBank/DDBJ whole genome shotgun (WGS) entry which is preliminary data.</text>
</comment>
<evidence type="ECO:0000313" key="2">
    <source>
        <dbReference type="EMBL" id="KAG2189026.1"/>
    </source>
</evidence>
<evidence type="ECO:0000313" key="3">
    <source>
        <dbReference type="Proteomes" id="UP000612746"/>
    </source>
</evidence>
<dbReference type="OrthoDB" id="2419780at2759"/>
<dbReference type="InterPro" id="IPR025271">
    <property type="entry name" value="CCDC28"/>
</dbReference>